<protein>
    <submittedName>
        <fullName evidence="1">Uncharacterized protein</fullName>
    </submittedName>
</protein>
<name>A0A0F3IQ86_9PROT</name>
<dbReference type="AlphaFoldDB" id="A0A0F3IQ86"/>
<proteinExistence type="predicted"/>
<dbReference type="EMBL" id="LAJY01000450">
    <property type="protein sequence ID" value="KJV08777.1"/>
    <property type="molecule type" value="Genomic_DNA"/>
</dbReference>
<comment type="caution">
    <text evidence="1">The sequence shown here is derived from an EMBL/GenBank/DDBJ whole genome shotgun (WGS) entry which is preliminary data.</text>
</comment>
<feature type="non-terminal residue" evidence="1">
    <location>
        <position position="122"/>
    </location>
</feature>
<evidence type="ECO:0000313" key="1">
    <source>
        <dbReference type="EMBL" id="KJV08777.1"/>
    </source>
</evidence>
<accession>A0A0F3IQ86</accession>
<organism evidence="1 2">
    <name type="scientific">Elstera litoralis</name>
    <dbReference type="NCBI Taxonomy" id="552518"/>
    <lineage>
        <taxon>Bacteria</taxon>
        <taxon>Pseudomonadati</taxon>
        <taxon>Pseudomonadota</taxon>
        <taxon>Alphaproteobacteria</taxon>
        <taxon>Rhodospirillales</taxon>
        <taxon>Rhodospirillaceae</taxon>
        <taxon>Elstera</taxon>
    </lineage>
</organism>
<dbReference type="Proteomes" id="UP000033774">
    <property type="component" value="Unassembled WGS sequence"/>
</dbReference>
<gene>
    <name evidence="1" type="ORF">VZ95_15585</name>
</gene>
<sequence length="122" mass="11970">MGAPPGASPVNAWSFEPPTEGAFVIDIAAASLLRWDGSAVVAAIGDEAVDWGAITGKPDFFPPASHSHAFDDLTAIPALVSALAGLGGAGLLSKTGSSLTTLLASAFGLSLLGALDAPAARG</sequence>
<reference evidence="1 2" key="1">
    <citation type="submission" date="2015-03" db="EMBL/GenBank/DDBJ databases">
        <title>Draft genome sequence of Elstera litoralis.</title>
        <authorList>
            <person name="Rahalkar M.C."/>
            <person name="Dhakephalkar P.K."/>
            <person name="Pore S.D."/>
            <person name="Arora P."/>
            <person name="Kapse N.G."/>
            <person name="Pandit P.S."/>
        </authorList>
    </citation>
    <scope>NUCLEOTIDE SEQUENCE [LARGE SCALE GENOMIC DNA]</scope>
    <source>
        <strain evidence="1 2">Dia-1</strain>
    </source>
</reference>
<evidence type="ECO:0000313" key="2">
    <source>
        <dbReference type="Proteomes" id="UP000033774"/>
    </source>
</evidence>
<keyword evidence="2" id="KW-1185">Reference proteome</keyword>